<organism evidence="1 2">
    <name type="scientific">Acropora cervicornis</name>
    <name type="common">Staghorn coral</name>
    <dbReference type="NCBI Taxonomy" id="6130"/>
    <lineage>
        <taxon>Eukaryota</taxon>
        <taxon>Metazoa</taxon>
        <taxon>Cnidaria</taxon>
        <taxon>Anthozoa</taxon>
        <taxon>Hexacorallia</taxon>
        <taxon>Scleractinia</taxon>
        <taxon>Astrocoeniina</taxon>
        <taxon>Acroporidae</taxon>
        <taxon>Acropora</taxon>
    </lineage>
</organism>
<keyword evidence="2" id="KW-1185">Reference proteome</keyword>
<comment type="caution">
    <text evidence="1">The sequence shown here is derived from an EMBL/GenBank/DDBJ whole genome shotgun (WGS) entry which is preliminary data.</text>
</comment>
<sequence>MSFKFNKKAVITGLSSTEADKTLVYAQTIKRISSQSSFSVDRNIFCVDVGAAALKKQSKTDCTWVQEELENARIIPGAVITVSGKERYVKTEQEVIDHFKLLSPQAYQLFCPAFGSSSDENLSASAYPSAKIDQARRLCCTDRPNPSLRWVMCKNVSLLYNKSSGRVEATGTAMDIVHMEQCGRLVSTSVQQSITAQLNCKTCSPKVNAQTPGPVIFSQGLALIKMVEKDLPSPRPRSSWAEIESLILNE</sequence>
<name>A0AAD9Q4R0_ACRCE</name>
<evidence type="ECO:0000313" key="1">
    <source>
        <dbReference type="EMBL" id="KAK2554742.1"/>
    </source>
</evidence>
<dbReference type="AlphaFoldDB" id="A0AAD9Q4R0"/>
<proteinExistence type="predicted"/>
<dbReference type="EMBL" id="JARQWQ010000067">
    <property type="protein sequence ID" value="KAK2554742.1"/>
    <property type="molecule type" value="Genomic_DNA"/>
</dbReference>
<reference evidence="1" key="1">
    <citation type="journal article" date="2023" name="G3 (Bethesda)">
        <title>Whole genome assembly and annotation of the endangered Caribbean coral Acropora cervicornis.</title>
        <authorList>
            <person name="Selwyn J.D."/>
            <person name="Vollmer S.V."/>
        </authorList>
    </citation>
    <scope>NUCLEOTIDE SEQUENCE</scope>
    <source>
        <strain evidence="1">K2</strain>
    </source>
</reference>
<reference evidence="1" key="2">
    <citation type="journal article" date="2023" name="Science">
        <title>Genomic signatures of disease resistance in endangered staghorn corals.</title>
        <authorList>
            <person name="Vollmer S.V."/>
            <person name="Selwyn J.D."/>
            <person name="Despard B.A."/>
            <person name="Roesel C.L."/>
        </authorList>
    </citation>
    <scope>NUCLEOTIDE SEQUENCE</scope>
    <source>
        <strain evidence="1">K2</strain>
    </source>
</reference>
<protein>
    <submittedName>
        <fullName evidence="1">Uncharacterized protein</fullName>
    </submittedName>
</protein>
<gene>
    <name evidence="1" type="ORF">P5673_023705</name>
</gene>
<dbReference type="Proteomes" id="UP001249851">
    <property type="component" value="Unassembled WGS sequence"/>
</dbReference>
<accession>A0AAD9Q4R0</accession>
<evidence type="ECO:0000313" key="2">
    <source>
        <dbReference type="Proteomes" id="UP001249851"/>
    </source>
</evidence>